<name>A0A3P7M3W4_STRVU</name>
<evidence type="ECO:0000313" key="3">
    <source>
        <dbReference type="Proteomes" id="UP000270094"/>
    </source>
</evidence>
<sequence>MLAGWRRLRGCATGGPFPIAPVPAAPEGGESGGGEIGRTYDAL</sequence>
<proteinExistence type="predicted"/>
<organism evidence="2 3">
    <name type="scientific">Strongylus vulgaris</name>
    <name type="common">Blood worm</name>
    <dbReference type="NCBI Taxonomy" id="40348"/>
    <lineage>
        <taxon>Eukaryota</taxon>
        <taxon>Metazoa</taxon>
        <taxon>Ecdysozoa</taxon>
        <taxon>Nematoda</taxon>
        <taxon>Chromadorea</taxon>
        <taxon>Rhabditida</taxon>
        <taxon>Rhabditina</taxon>
        <taxon>Rhabditomorpha</taxon>
        <taxon>Strongyloidea</taxon>
        <taxon>Strongylidae</taxon>
        <taxon>Strongylus</taxon>
    </lineage>
</organism>
<dbReference type="Proteomes" id="UP000270094">
    <property type="component" value="Unassembled WGS sequence"/>
</dbReference>
<keyword evidence="3" id="KW-1185">Reference proteome</keyword>
<feature type="region of interest" description="Disordered" evidence="1">
    <location>
        <begin position="16"/>
        <end position="43"/>
    </location>
</feature>
<evidence type="ECO:0000313" key="2">
    <source>
        <dbReference type="EMBL" id="VDM85968.1"/>
    </source>
</evidence>
<evidence type="ECO:0000256" key="1">
    <source>
        <dbReference type="SAM" id="MobiDB-lite"/>
    </source>
</evidence>
<dbReference type="AlphaFoldDB" id="A0A3P7M3W4"/>
<gene>
    <name evidence="2" type="ORF">SVUK_LOCUS20966</name>
</gene>
<accession>A0A3P7M3W4</accession>
<protein>
    <submittedName>
        <fullName evidence="2">Uncharacterized protein</fullName>
    </submittedName>
</protein>
<reference evidence="2 3" key="1">
    <citation type="submission" date="2018-11" db="EMBL/GenBank/DDBJ databases">
        <authorList>
            <consortium name="Pathogen Informatics"/>
        </authorList>
    </citation>
    <scope>NUCLEOTIDE SEQUENCE [LARGE SCALE GENOMIC DNA]</scope>
</reference>
<dbReference type="EMBL" id="UYYB01148029">
    <property type="protein sequence ID" value="VDM85968.1"/>
    <property type="molecule type" value="Genomic_DNA"/>
</dbReference>